<keyword evidence="2" id="KW-1185">Reference proteome</keyword>
<protein>
    <submittedName>
        <fullName evidence="1">HPt (Histidine-containing phosphotransfer) domain-containing protein</fullName>
    </submittedName>
</protein>
<comment type="caution">
    <text evidence="1">The sequence shown here is derived from an EMBL/GenBank/DDBJ whole genome shotgun (WGS) entry which is preliminary data.</text>
</comment>
<evidence type="ECO:0000313" key="1">
    <source>
        <dbReference type="EMBL" id="NJB97100.1"/>
    </source>
</evidence>
<proteinExistence type="predicted"/>
<dbReference type="RefSeq" id="WP_125977046.1">
    <property type="nucleotide sequence ID" value="NZ_BAAADY010000002.1"/>
</dbReference>
<dbReference type="EMBL" id="JAATJB010000003">
    <property type="protein sequence ID" value="NJB97100.1"/>
    <property type="molecule type" value="Genomic_DNA"/>
</dbReference>
<reference evidence="1 2" key="1">
    <citation type="submission" date="2020-03" db="EMBL/GenBank/DDBJ databases">
        <title>Genomic Encyclopedia of Type Strains, Phase IV (KMG-IV): sequencing the most valuable type-strain genomes for metagenomic binning, comparative biology and taxonomic classification.</title>
        <authorList>
            <person name="Goeker M."/>
        </authorList>
    </citation>
    <scope>NUCLEOTIDE SEQUENCE [LARGE SCALE GENOMIC DNA]</scope>
    <source>
        <strain evidence="1 2">DSM 7225</strain>
    </source>
</reference>
<name>A0A7X5XZQ0_9SPHN</name>
<dbReference type="Proteomes" id="UP000531251">
    <property type="component" value="Unassembled WGS sequence"/>
</dbReference>
<dbReference type="GO" id="GO:0000160">
    <property type="term" value="P:phosphorelay signal transduction system"/>
    <property type="evidence" value="ECO:0007669"/>
    <property type="project" value="InterPro"/>
</dbReference>
<dbReference type="Gene3D" id="1.20.120.160">
    <property type="entry name" value="HPT domain"/>
    <property type="match status" value="1"/>
</dbReference>
<dbReference type="InterPro" id="IPR036641">
    <property type="entry name" value="HPT_dom_sf"/>
</dbReference>
<gene>
    <name evidence="1" type="ORF">GGR89_001406</name>
</gene>
<dbReference type="SUPFAM" id="SSF47226">
    <property type="entry name" value="Histidine-containing phosphotransfer domain, HPT domain"/>
    <property type="match status" value="1"/>
</dbReference>
<organism evidence="1 2">
    <name type="scientific">Sphingomonas trueperi</name>
    <dbReference type="NCBI Taxonomy" id="53317"/>
    <lineage>
        <taxon>Bacteria</taxon>
        <taxon>Pseudomonadati</taxon>
        <taxon>Pseudomonadota</taxon>
        <taxon>Alphaproteobacteria</taxon>
        <taxon>Sphingomonadales</taxon>
        <taxon>Sphingomonadaceae</taxon>
        <taxon>Sphingomonas</taxon>
    </lineage>
</organism>
<accession>A0A7X5XZQ0</accession>
<sequence>MAYDPGAIDTSLAAAVGDDPALIAELRDAFLESVHRSVDMMKTSKGAEQWAGAALRLQSLAGSFGATSLMGLAEEAVRRSAQDGALLRRIDKAVEKL</sequence>
<evidence type="ECO:0000313" key="2">
    <source>
        <dbReference type="Proteomes" id="UP000531251"/>
    </source>
</evidence>
<dbReference type="AlphaFoldDB" id="A0A7X5XZQ0"/>